<evidence type="ECO:0000313" key="2">
    <source>
        <dbReference type="EMBL" id="QWZ10077.1"/>
    </source>
</evidence>
<protein>
    <submittedName>
        <fullName evidence="2">Uncharacterized protein</fullName>
    </submittedName>
</protein>
<accession>A0A975T298</accession>
<reference evidence="2" key="1">
    <citation type="submission" date="2021-06" db="EMBL/GenBank/DDBJ databases">
        <title>Complete genome sequence of Nocardioides sp. G188.</title>
        <authorList>
            <person name="Im W.-T."/>
        </authorList>
    </citation>
    <scope>NUCLEOTIDE SEQUENCE</scope>
    <source>
        <strain evidence="2">G188</strain>
    </source>
</reference>
<dbReference type="EMBL" id="CP077062">
    <property type="protein sequence ID" value="QWZ10077.1"/>
    <property type="molecule type" value="Genomic_DNA"/>
</dbReference>
<dbReference type="RefSeq" id="WP_216941923.1">
    <property type="nucleotide sequence ID" value="NZ_CP077062.1"/>
</dbReference>
<name>A0A975T298_9ACTN</name>
<evidence type="ECO:0000256" key="1">
    <source>
        <dbReference type="SAM" id="Phobius"/>
    </source>
</evidence>
<sequence length="195" mass="21663">MAGQEHFVCAHCGHSNALPEVKSRWASTGKVLTFLVAAASVLIAAFGTFSPVESTDIGKARAFLGAYYSSAPFQPERTWKRLSDSYKESGLSSGPLAWDEYSRYFSQFDEMAVSDVANYKSTRGEWYIATVYRKNKNGATATTRYAFELRCPWYSRLPRLSCSPSNMQIYNDCVINQASGRCKEDEASIEPPAGE</sequence>
<keyword evidence="1" id="KW-0812">Transmembrane</keyword>
<gene>
    <name evidence="2" type="ORF">KRR39_10265</name>
</gene>
<organism evidence="2 3">
    <name type="scientific">Nocardioides panacis</name>
    <dbReference type="NCBI Taxonomy" id="2849501"/>
    <lineage>
        <taxon>Bacteria</taxon>
        <taxon>Bacillati</taxon>
        <taxon>Actinomycetota</taxon>
        <taxon>Actinomycetes</taxon>
        <taxon>Propionibacteriales</taxon>
        <taxon>Nocardioidaceae</taxon>
        <taxon>Nocardioides</taxon>
    </lineage>
</organism>
<feature type="transmembrane region" description="Helical" evidence="1">
    <location>
        <begin position="31"/>
        <end position="49"/>
    </location>
</feature>
<dbReference type="KEGG" id="nps:KRR39_10265"/>
<evidence type="ECO:0000313" key="3">
    <source>
        <dbReference type="Proteomes" id="UP000683575"/>
    </source>
</evidence>
<proteinExistence type="predicted"/>
<dbReference type="Proteomes" id="UP000683575">
    <property type="component" value="Chromosome"/>
</dbReference>
<keyword evidence="3" id="KW-1185">Reference proteome</keyword>
<keyword evidence="1" id="KW-1133">Transmembrane helix</keyword>
<keyword evidence="1" id="KW-0472">Membrane</keyword>
<dbReference type="AlphaFoldDB" id="A0A975T298"/>